<evidence type="ECO:0000256" key="1">
    <source>
        <dbReference type="ARBA" id="ARBA00023303"/>
    </source>
</evidence>
<dbReference type="Gene3D" id="2.60.120.10">
    <property type="entry name" value="Jelly Rolls"/>
    <property type="match status" value="1"/>
</dbReference>
<dbReference type="GO" id="GO:0016020">
    <property type="term" value="C:membrane"/>
    <property type="evidence" value="ECO:0007669"/>
    <property type="project" value="UniProtKB-SubCell"/>
</dbReference>
<protein>
    <recommendedName>
        <fullName evidence="2">Neprosin PEP catalytic domain-containing protein</fullName>
    </recommendedName>
</protein>
<dbReference type="GO" id="GO:0030552">
    <property type="term" value="F:cAMP binding"/>
    <property type="evidence" value="ECO:0007669"/>
    <property type="project" value="UniProtKB-KW"/>
</dbReference>
<gene>
    <name evidence="3" type="ORF">F2Q70_00038754</name>
</gene>
<dbReference type="PROSITE" id="PS52045">
    <property type="entry name" value="NEPROSIN_PEP_CD"/>
    <property type="match status" value="1"/>
</dbReference>
<dbReference type="GO" id="GO:0034220">
    <property type="term" value="P:monoatomic ion transmembrane transport"/>
    <property type="evidence" value="ECO:0007669"/>
    <property type="project" value="UniProtKB-KW"/>
</dbReference>
<evidence type="ECO:0000313" key="3">
    <source>
        <dbReference type="EMBL" id="KAF2588746.1"/>
    </source>
</evidence>
<dbReference type="PANTHER" id="PTHR45651:SF115">
    <property type="entry name" value="CYCLIC NUCLEOTIDE-GATED ION CHANNEL 7-RELATED"/>
    <property type="match status" value="1"/>
</dbReference>
<name>A0A8S9K5X8_BRACR</name>
<accession>A0A8S9K5X8</accession>
<evidence type="ECO:0000259" key="2">
    <source>
        <dbReference type="PROSITE" id="PS52045"/>
    </source>
</evidence>
<feature type="domain" description="Neprosin PEP catalytic" evidence="2">
    <location>
        <begin position="130"/>
        <end position="311"/>
    </location>
</feature>
<keyword evidence="1" id="KW-0407">Ion channel</keyword>
<comment type="caution">
    <text evidence="3">The sequence shown here is derived from an EMBL/GenBank/DDBJ whole genome shotgun (WGS) entry which is preliminary data.</text>
</comment>
<organism evidence="3">
    <name type="scientific">Brassica cretica</name>
    <name type="common">Mustard</name>
    <dbReference type="NCBI Taxonomy" id="69181"/>
    <lineage>
        <taxon>Eukaryota</taxon>
        <taxon>Viridiplantae</taxon>
        <taxon>Streptophyta</taxon>
        <taxon>Embryophyta</taxon>
        <taxon>Tracheophyta</taxon>
        <taxon>Spermatophyta</taxon>
        <taxon>Magnoliopsida</taxon>
        <taxon>eudicotyledons</taxon>
        <taxon>Gunneridae</taxon>
        <taxon>Pentapetalae</taxon>
        <taxon>rosids</taxon>
        <taxon>malvids</taxon>
        <taxon>Brassicales</taxon>
        <taxon>Brassicaceae</taxon>
        <taxon>Brassiceae</taxon>
        <taxon>Brassica</taxon>
    </lineage>
</organism>
<dbReference type="EMBL" id="QGKY02000190">
    <property type="protein sequence ID" value="KAF2588746.1"/>
    <property type="molecule type" value="Genomic_DNA"/>
</dbReference>
<proteinExistence type="predicted"/>
<dbReference type="InterPro" id="IPR004314">
    <property type="entry name" value="Neprosin"/>
</dbReference>
<dbReference type="PANTHER" id="PTHR45651">
    <property type="entry name" value="CYCLIC NUCLEOTIDE-GATED ION CHANNEL 15-RELATED-RELATED"/>
    <property type="match status" value="1"/>
</dbReference>
<keyword evidence="1" id="KW-0813">Transport</keyword>
<keyword evidence="1" id="KW-0406">Ion transport</keyword>
<dbReference type="InterPro" id="IPR014710">
    <property type="entry name" value="RmlC-like_jellyroll"/>
</dbReference>
<reference evidence="3" key="1">
    <citation type="submission" date="2019-12" db="EMBL/GenBank/DDBJ databases">
        <title>Genome sequencing and annotation of Brassica cretica.</title>
        <authorList>
            <person name="Studholme D.J."/>
            <person name="Sarris P.F."/>
        </authorList>
    </citation>
    <scope>NUCLEOTIDE SEQUENCE</scope>
    <source>
        <strain evidence="3">PFS-102/07</strain>
        <tissue evidence="3">Leaf</tissue>
    </source>
</reference>
<dbReference type="AlphaFoldDB" id="A0A8S9K5X8"/>
<sequence>MASSSILLSDLMFGRCSSTVDVRLLRFWEAWNFKRGGELCSSKELYPPQLKRKNGVVFSRSWKLLLTNHHPLFFLQKVSPMSYIFIHLHMFAKGPSRSSAKELMKLTTPFLCTADLEHLMTHSDSNQRIYRAAETHRNAISYVEGENKYYGTKVTINVWKPKIQQQYEFTFSQIWLLSDLFRKYLNIIEAGWQKSMSTRKLILGKLTFTKDHGDGELKKVVKVKSRVMEEEEETKAYTKLETQSRLKVTFSTRTVKALAEVEAFALEAEELKFVASQFRRLHSRQVEQTFRLYSQQWRTWASSFIEAAWNI</sequence>